<gene>
    <name evidence="4" type="ORF">UXM345_LOCUS21213</name>
    <name evidence="3" type="ORF">XDN619_LOCUS6384</name>
</gene>
<proteinExistence type="predicted"/>
<reference evidence="4" key="1">
    <citation type="submission" date="2021-02" db="EMBL/GenBank/DDBJ databases">
        <authorList>
            <person name="Nowell W R."/>
        </authorList>
    </citation>
    <scope>NUCLEOTIDE SEQUENCE</scope>
</reference>
<dbReference type="Proteomes" id="UP000663887">
    <property type="component" value="Unassembled WGS sequence"/>
</dbReference>
<evidence type="ECO:0000313" key="3">
    <source>
        <dbReference type="EMBL" id="CAF2039329.1"/>
    </source>
</evidence>
<name>A0A819TLM6_9BILA</name>
<feature type="coiled-coil region" evidence="1">
    <location>
        <begin position="19"/>
        <end position="46"/>
    </location>
</feature>
<dbReference type="EMBL" id="CAJNRG010001826">
    <property type="protein sequence ID" value="CAF2039329.1"/>
    <property type="molecule type" value="Genomic_DNA"/>
</dbReference>
<evidence type="ECO:0000259" key="2">
    <source>
        <dbReference type="Pfam" id="PF03732"/>
    </source>
</evidence>
<dbReference type="InterPro" id="IPR005162">
    <property type="entry name" value="Retrotrans_gag_dom"/>
</dbReference>
<organism evidence="4 5">
    <name type="scientific">Rotaria magnacalcarata</name>
    <dbReference type="NCBI Taxonomy" id="392030"/>
    <lineage>
        <taxon>Eukaryota</taxon>
        <taxon>Metazoa</taxon>
        <taxon>Spiralia</taxon>
        <taxon>Gnathifera</taxon>
        <taxon>Rotifera</taxon>
        <taxon>Eurotatoria</taxon>
        <taxon>Bdelloidea</taxon>
        <taxon>Philodinida</taxon>
        <taxon>Philodinidae</taxon>
        <taxon>Rotaria</taxon>
    </lineage>
</organism>
<sequence length="777" mass="89626">MTTENVSTQEAVNRLVGVHEITTGTISKLEEQLDELLKKFTEQNANSNVNKLKTISSEAVDAETSNASKIIKLESQIDEMCKTIQDYREENINSTKAEFQTMSERMGSIQALTMSRFDETRGKYEESKRQWCRINTEMNTNMNYIMDKLDNITGSRITPRNTNHNCGRPFQTTTHIPISRSGHTFQTNLYPTETQVVQEKIAQNVFPLNGVKHSIILPPSSAAPEFHGKHSESPTQFLIRVQEYAESVHAWDRPTLLNGISQFLRDSALEWYCQLRISNRRPQTWTEFTDLFVAQFNSPIRKAKQEQEWHECRQNENETINEFLIRLRALWTEVKPKETEAELIRHLFCKMRNELIGRIGLTRWASHDDIIIEAQKVEEILYCHNKEQRRAAYMKQIAPQDDTSYHNTRLNNDNINQVAFAQTSKRGEPTKSRTLPLQGIMNDADKHSELCEVIDKKSRLHRQIFVYPQSTDSEERRSRLDQSVIQRQNEDQREIKNNMPPIKIEQEISCDEQLKVTTDLDEECDANGFWPVGTESWHIHEIKPQREVFTRSTIPDSIITAQQSSMESQSEISEKSSDFQIGTLCDESVPEVDELNYLQSQKIMESRINELKSVEQISQNVESPVQLSPAVPAVNKQQQNYLETPEKAIVVHSLELQLNQHNLNRKPRSYGLLHASNLPIRLSSHNHSHNSLLLYLNTCLVQVVLFLFSILMRVGIAYNMASSPDTYHAQSPTINAEFTTNSMPLKCSRNYVEKSSSFTKTIEILRYLESLLIYGIT</sequence>
<feature type="domain" description="Retrotransposon gag" evidence="2">
    <location>
        <begin position="261"/>
        <end position="346"/>
    </location>
</feature>
<dbReference type="AlphaFoldDB" id="A0A819TLM6"/>
<protein>
    <recommendedName>
        <fullName evidence="2">Retrotransposon gag domain-containing protein</fullName>
    </recommendedName>
</protein>
<dbReference type="Proteomes" id="UP000663842">
    <property type="component" value="Unassembled WGS sequence"/>
</dbReference>
<comment type="caution">
    <text evidence="4">The sequence shown here is derived from an EMBL/GenBank/DDBJ whole genome shotgun (WGS) entry which is preliminary data.</text>
</comment>
<evidence type="ECO:0000313" key="5">
    <source>
        <dbReference type="Proteomes" id="UP000663842"/>
    </source>
</evidence>
<keyword evidence="1" id="KW-0175">Coiled coil</keyword>
<accession>A0A819TLM6</accession>
<evidence type="ECO:0000313" key="4">
    <source>
        <dbReference type="EMBL" id="CAF4083360.1"/>
    </source>
</evidence>
<dbReference type="EMBL" id="CAJOBF010003281">
    <property type="protein sequence ID" value="CAF4083360.1"/>
    <property type="molecule type" value="Genomic_DNA"/>
</dbReference>
<dbReference type="Pfam" id="PF03732">
    <property type="entry name" value="Retrotrans_gag"/>
    <property type="match status" value="1"/>
</dbReference>
<evidence type="ECO:0000256" key="1">
    <source>
        <dbReference type="SAM" id="Coils"/>
    </source>
</evidence>